<keyword evidence="2" id="KW-1185">Reference proteome</keyword>
<accession>A0ABV0R0A7</accession>
<dbReference type="Proteomes" id="UP001434883">
    <property type="component" value="Unassembled WGS sequence"/>
</dbReference>
<reference evidence="1 2" key="1">
    <citation type="submission" date="2021-06" db="EMBL/GenBank/DDBJ databases">
        <authorList>
            <person name="Palmer J.M."/>
        </authorList>
    </citation>
    <scope>NUCLEOTIDE SEQUENCE [LARGE SCALE GENOMIC DNA]</scope>
    <source>
        <strain evidence="1 2">XC_2019</strain>
        <tissue evidence="1">Muscle</tissue>
    </source>
</reference>
<evidence type="ECO:0000313" key="1">
    <source>
        <dbReference type="EMBL" id="MEQ2201544.1"/>
    </source>
</evidence>
<sequence>MFEGLFLMRTAEWFALNFPHEAFMQTRKVRKLNLVLRESAVSYVSIKVSRYKHAVQAHTHGQSHVYKIWKAFSSETHLISVNATIFVLHCTERVWCAWIE</sequence>
<protein>
    <submittedName>
        <fullName evidence="1">Uncharacterized protein</fullName>
    </submittedName>
</protein>
<gene>
    <name evidence="1" type="ORF">XENOCAPTIV_013970</name>
</gene>
<name>A0ABV0R0A7_9TELE</name>
<proteinExistence type="predicted"/>
<organism evidence="1 2">
    <name type="scientific">Xenoophorus captivus</name>
    <dbReference type="NCBI Taxonomy" id="1517983"/>
    <lineage>
        <taxon>Eukaryota</taxon>
        <taxon>Metazoa</taxon>
        <taxon>Chordata</taxon>
        <taxon>Craniata</taxon>
        <taxon>Vertebrata</taxon>
        <taxon>Euteleostomi</taxon>
        <taxon>Actinopterygii</taxon>
        <taxon>Neopterygii</taxon>
        <taxon>Teleostei</taxon>
        <taxon>Neoteleostei</taxon>
        <taxon>Acanthomorphata</taxon>
        <taxon>Ovalentaria</taxon>
        <taxon>Atherinomorphae</taxon>
        <taxon>Cyprinodontiformes</taxon>
        <taxon>Goodeidae</taxon>
        <taxon>Xenoophorus</taxon>
    </lineage>
</organism>
<dbReference type="EMBL" id="JAHRIN010028113">
    <property type="protein sequence ID" value="MEQ2201544.1"/>
    <property type="molecule type" value="Genomic_DNA"/>
</dbReference>
<comment type="caution">
    <text evidence="1">The sequence shown here is derived from an EMBL/GenBank/DDBJ whole genome shotgun (WGS) entry which is preliminary data.</text>
</comment>
<evidence type="ECO:0000313" key="2">
    <source>
        <dbReference type="Proteomes" id="UP001434883"/>
    </source>
</evidence>